<dbReference type="PANTHER" id="PTHR11638">
    <property type="entry name" value="ATP-DEPENDENT CLP PROTEASE"/>
    <property type="match status" value="1"/>
</dbReference>
<dbReference type="AlphaFoldDB" id="A0A3Q8B7J0"/>
<dbReference type="InterPro" id="IPR027417">
    <property type="entry name" value="P-loop_NTPase"/>
</dbReference>
<gene>
    <name evidence="5" type="primary">mad27</name>
</gene>
<keyword evidence="3" id="KW-0067">ATP-binding</keyword>
<dbReference type="InterPro" id="IPR003959">
    <property type="entry name" value="ATPase_AAA_core"/>
</dbReference>
<evidence type="ECO:0000256" key="2">
    <source>
        <dbReference type="ARBA" id="ARBA00022741"/>
    </source>
</evidence>
<dbReference type="InterPro" id="IPR041546">
    <property type="entry name" value="ClpA/ClpB_AAA_lid"/>
</dbReference>
<protein>
    <submittedName>
        <fullName evidence="5">Magnetosome protein Mad27</fullName>
    </submittedName>
</protein>
<dbReference type="Pfam" id="PF00004">
    <property type="entry name" value="AAA"/>
    <property type="match status" value="1"/>
</dbReference>
<dbReference type="InterPro" id="IPR050130">
    <property type="entry name" value="ClpA_ClpB"/>
</dbReference>
<evidence type="ECO:0000313" key="5">
    <source>
        <dbReference type="EMBL" id="ASQ41165.1"/>
    </source>
</evidence>
<evidence type="ECO:0000259" key="4">
    <source>
        <dbReference type="SMART" id="SM00382"/>
    </source>
</evidence>
<dbReference type="GO" id="GO:0005524">
    <property type="term" value="F:ATP binding"/>
    <property type="evidence" value="ECO:0007669"/>
    <property type="project" value="UniProtKB-KW"/>
</dbReference>
<evidence type="ECO:0000256" key="3">
    <source>
        <dbReference type="ARBA" id="ARBA00022840"/>
    </source>
</evidence>
<accession>A0A3Q8B7J0</accession>
<dbReference type="GO" id="GO:0016887">
    <property type="term" value="F:ATP hydrolysis activity"/>
    <property type="evidence" value="ECO:0007669"/>
    <property type="project" value="InterPro"/>
</dbReference>
<reference evidence="5" key="1">
    <citation type="submission" date="2016-11" db="EMBL/GenBank/DDBJ databases">
        <title>Region harboring genes involved in magnetosome formation of Candidatus Magnetananas rongchenensis.</title>
        <authorList>
            <person name="Wang M."/>
            <person name="Chen Y.-R."/>
            <person name="Zhang W."/>
            <person name="Pan H."/>
            <person name="Xiao T."/>
            <person name="Wu L.-F."/>
        </authorList>
    </citation>
    <scope>NUCLEOTIDE SEQUENCE</scope>
</reference>
<dbReference type="PANTHER" id="PTHR11638:SF18">
    <property type="entry name" value="HEAT SHOCK PROTEIN 104"/>
    <property type="match status" value="1"/>
</dbReference>
<dbReference type="Gene3D" id="3.40.50.300">
    <property type="entry name" value="P-loop containing nucleotide triphosphate hydrolases"/>
    <property type="match status" value="2"/>
</dbReference>
<dbReference type="InterPro" id="IPR003593">
    <property type="entry name" value="AAA+_ATPase"/>
</dbReference>
<keyword evidence="2" id="KW-0547">Nucleotide-binding</keyword>
<dbReference type="SUPFAM" id="SSF52540">
    <property type="entry name" value="P-loop containing nucleoside triphosphate hydrolases"/>
    <property type="match status" value="1"/>
</dbReference>
<organism evidence="5">
    <name type="scientific">Candidatus Magnetananas rongchengensis</name>
    <dbReference type="NCBI Taxonomy" id="1463558"/>
    <lineage>
        <taxon>Bacteria</taxon>
        <taxon>Pseudomonadati</taxon>
        <taxon>Thermodesulfobacteriota</taxon>
        <taxon>Desulfobacteria</taxon>
        <taxon>Desulfobacterales</taxon>
        <taxon>Desulfobacteraceae</taxon>
        <taxon>Candidatus Magnetananas</taxon>
    </lineage>
</organism>
<dbReference type="GO" id="GO:0005737">
    <property type="term" value="C:cytoplasm"/>
    <property type="evidence" value="ECO:0007669"/>
    <property type="project" value="TreeGrafter"/>
</dbReference>
<evidence type="ECO:0000256" key="1">
    <source>
        <dbReference type="ARBA" id="ARBA00022737"/>
    </source>
</evidence>
<dbReference type="CDD" id="cd00009">
    <property type="entry name" value="AAA"/>
    <property type="match status" value="1"/>
</dbReference>
<proteinExistence type="predicted"/>
<feature type="domain" description="AAA+ ATPase" evidence="4">
    <location>
        <begin position="301"/>
        <end position="444"/>
    </location>
</feature>
<dbReference type="EMBL" id="KY084568">
    <property type="protein sequence ID" value="ASQ41165.1"/>
    <property type="molecule type" value="Genomic_DNA"/>
</dbReference>
<dbReference type="GO" id="GO:0034605">
    <property type="term" value="P:cellular response to heat"/>
    <property type="evidence" value="ECO:0007669"/>
    <property type="project" value="TreeGrafter"/>
</dbReference>
<name>A0A3Q8B7J0_9BACT</name>
<sequence length="529" mass="59902">MNSYIIEIKDLNTNQKVHIPFSERETFGIRQKAGDKPVTPYIVDEIKEKAEIKGYHIEESKKTLFKIARDILVNGQGICSISGSLVKIEKPYGLEGIKERYEHTYENDNIEMEEVSPLTLIQYENSLHDLEKLTHSIMKRGEISIVWCKARGLVLEHLSKNYPLFDDIEHGELNDPVKLMRFIIKKPQDRIVYIFEDFHHYMGGKDLINPTVGEVRSLVKDLYRSLKGRNDRVCIFVPVAYELPEELEPFFYIPVKKKLKKGYLDKFAELLTCWEYISKTKPVIGVDNHIERMIQILGQMETNNPLIVGISGVGKTALVEGLAKVLFKGEVSSKLKDKQLYMLSLNSLVSGTRYRGDFETRLEGLMNEVLDQKDRIIVFVDEIHTLLDAGSTEGAAGAGEILKPVLARGEFPCIGATTPEGAKSFEKDPAFSRRFKKIYIKEPSVSKALDILKGISTTFEKHHGLKLTDEALITAVELSIRYIPEENLPGKAVSLLDGAAAYCSMCGKQFVDKNDIVDEIKRSGIEIRN</sequence>
<dbReference type="SMART" id="SM00382">
    <property type="entry name" value="AAA"/>
    <property type="match status" value="1"/>
</dbReference>
<dbReference type="Pfam" id="PF17871">
    <property type="entry name" value="AAA_lid_9"/>
    <property type="match status" value="1"/>
</dbReference>
<keyword evidence="1" id="KW-0677">Repeat</keyword>